<evidence type="ECO:0000313" key="3">
    <source>
        <dbReference type="EMBL" id="EFN65950.1"/>
    </source>
</evidence>
<name>E2AKS7_CAMFO</name>
<dbReference type="SUPFAM" id="SSF52540">
    <property type="entry name" value="P-loop containing nucleoside triphosphate hydrolases"/>
    <property type="match status" value="1"/>
</dbReference>
<dbReference type="InParanoid" id="E2AKS7"/>
<dbReference type="InterPro" id="IPR027417">
    <property type="entry name" value="P-loop_NTPase"/>
</dbReference>
<dbReference type="Proteomes" id="UP000000311">
    <property type="component" value="Unassembled WGS sequence"/>
</dbReference>
<protein>
    <submittedName>
        <fullName evidence="3">Uncharacterized protein</fullName>
    </submittedName>
</protein>
<gene>
    <name evidence="3" type="ORF">EAG_05995</name>
</gene>
<evidence type="ECO:0000256" key="1">
    <source>
        <dbReference type="SAM" id="MobiDB-lite"/>
    </source>
</evidence>
<evidence type="ECO:0000256" key="2">
    <source>
        <dbReference type="SAM" id="Phobius"/>
    </source>
</evidence>
<organism evidence="4">
    <name type="scientific">Camponotus floridanus</name>
    <name type="common">Florida carpenter ant</name>
    <dbReference type="NCBI Taxonomy" id="104421"/>
    <lineage>
        <taxon>Eukaryota</taxon>
        <taxon>Metazoa</taxon>
        <taxon>Ecdysozoa</taxon>
        <taxon>Arthropoda</taxon>
        <taxon>Hexapoda</taxon>
        <taxon>Insecta</taxon>
        <taxon>Pterygota</taxon>
        <taxon>Neoptera</taxon>
        <taxon>Endopterygota</taxon>
        <taxon>Hymenoptera</taxon>
        <taxon>Apocrita</taxon>
        <taxon>Aculeata</taxon>
        <taxon>Formicoidea</taxon>
        <taxon>Formicidae</taxon>
        <taxon>Formicinae</taxon>
        <taxon>Camponotus</taxon>
    </lineage>
</organism>
<feature type="compositionally biased region" description="Basic and acidic residues" evidence="1">
    <location>
        <begin position="216"/>
        <end position="240"/>
    </location>
</feature>
<sequence length="487" mass="56251">MEKQLEALNIDDSFESDQESSRTKIIRTFSFPSSQVHFCKTSKELKLSTLDKHYSEQILYPNIYAREPALLEMQTKRAECIFYNNSKVPEHFWHPRIDNVPSTSALTPADDPVEYMEIEKYPDSTKHDTTSFTPMLAVDQTEVMEVEKFMKPRDPAECMDLSKSISMESLSFAAVQQAHTNMLKSAFDLESKPSETNEDITKLIPTRRKFRKTSEIQENNLDHINENNEDKKQKNYQDTKKKIHSKNASQYSKIKTALCIICFVIILIFVFLLSLHEDQDDKHSNTFTTAIVELKKEIFGQDRAVQILIKYLQQDSPFLKIIALVGGTGVGKSYTVEIIRKNFYEKSNNHFFSSRADLFILENLRDEHLLDVIKFVKMHQKTYDNRYGTIFVVFNVEQMNDNSTRSIDLNKSINIMKNTFANANLDIKIIPYESLSEDALEKCIKKIAKNVKLTLSQDQIVLIKRQLIENNTGCKGAYGKIQVIGRQ</sequence>
<evidence type="ECO:0000313" key="4">
    <source>
        <dbReference type="Proteomes" id="UP000000311"/>
    </source>
</evidence>
<keyword evidence="2" id="KW-0812">Transmembrane</keyword>
<dbReference type="Gene3D" id="3.40.50.300">
    <property type="entry name" value="P-loop containing nucleotide triphosphate hydrolases"/>
    <property type="match status" value="1"/>
</dbReference>
<feature type="region of interest" description="Disordered" evidence="1">
    <location>
        <begin position="216"/>
        <end position="242"/>
    </location>
</feature>
<keyword evidence="2" id="KW-1133">Transmembrane helix</keyword>
<reference evidence="3 4" key="1">
    <citation type="journal article" date="2010" name="Science">
        <title>Genomic comparison of the ants Camponotus floridanus and Harpegnathos saltator.</title>
        <authorList>
            <person name="Bonasio R."/>
            <person name="Zhang G."/>
            <person name="Ye C."/>
            <person name="Mutti N.S."/>
            <person name="Fang X."/>
            <person name="Qin N."/>
            <person name="Donahue G."/>
            <person name="Yang P."/>
            <person name="Li Q."/>
            <person name="Li C."/>
            <person name="Zhang P."/>
            <person name="Huang Z."/>
            <person name="Berger S.L."/>
            <person name="Reinberg D."/>
            <person name="Wang J."/>
            <person name="Liebig J."/>
        </authorList>
    </citation>
    <scope>NUCLEOTIDE SEQUENCE [LARGE SCALE GENOMIC DNA]</scope>
    <source>
        <strain evidence="4">C129</strain>
    </source>
</reference>
<dbReference type="EMBL" id="GL440405">
    <property type="protein sequence ID" value="EFN65950.1"/>
    <property type="molecule type" value="Genomic_DNA"/>
</dbReference>
<proteinExistence type="predicted"/>
<accession>E2AKS7</accession>
<keyword evidence="2" id="KW-0472">Membrane</keyword>
<dbReference type="OMA" id="PVEYMEI"/>
<dbReference type="AlphaFoldDB" id="E2AKS7"/>
<feature type="transmembrane region" description="Helical" evidence="2">
    <location>
        <begin position="256"/>
        <end position="275"/>
    </location>
</feature>
<dbReference type="OrthoDB" id="8191652at2759"/>
<keyword evidence="4" id="KW-1185">Reference proteome</keyword>